<evidence type="ECO:0000256" key="1">
    <source>
        <dbReference type="ARBA" id="ARBA00006541"/>
    </source>
</evidence>
<dbReference type="InterPro" id="IPR013131">
    <property type="entry name" value="Mannitol_DH_N"/>
</dbReference>
<dbReference type="InterPro" id="IPR000669">
    <property type="entry name" value="Mannitol_DH"/>
</dbReference>
<keyword evidence="2 7" id="KW-0560">Oxidoreductase</keyword>
<dbReference type="PANTHER" id="PTHR43362:SF1">
    <property type="entry name" value="MANNITOL DEHYDROGENASE 2-RELATED"/>
    <property type="match status" value="1"/>
</dbReference>
<reference evidence="7 8" key="1">
    <citation type="journal article" date="2015" name="Plant Cell">
        <title>Oil accumulation by the oleaginous diatom Fistulifera solaris as revealed by the genome and transcriptome.</title>
        <authorList>
            <person name="Tanaka T."/>
            <person name="Maeda Y."/>
            <person name="Veluchamy A."/>
            <person name="Tanaka M."/>
            <person name="Abida H."/>
            <person name="Marechal E."/>
            <person name="Bowler C."/>
            <person name="Muto M."/>
            <person name="Sunaga Y."/>
            <person name="Tanaka M."/>
            <person name="Yoshino T."/>
            <person name="Taniguchi T."/>
            <person name="Fukuda Y."/>
            <person name="Nemoto M."/>
            <person name="Matsumoto M."/>
            <person name="Wong P.S."/>
            <person name="Aburatani S."/>
            <person name="Fujibuchi W."/>
        </authorList>
    </citation>
    <scope>NUCLEOTIDE SEQUENCE [LARGE SCALE GENOMIC DNA]</scope>
    <source>
        <strain evidence="7 8">JPCC DA0580</strain>
    </source>
</reference>
<dbReference type="InterPro" id="IPR036291">
    <property type="entry name" value="NAD(P)-bd_dom_sf"/>
</dbReference>
<dbReference type="InterPro" id="IPR050988">
    <property type="entry name" value="Mannitol_DH/Oxidoreductase"/>
</dbReference>
<dbReference type="Pfam" id="PF08125">
    <property type="entry name" value="Mannitol_dh_C"/>
    <property type="match status" value="1"/>
</dbReference>
<dbReference type="EMBL" id="BDSP01000041">
    <property type="protein sequence ID" value="GAX11378.1"/>
    <property type="molecule type" value="Genomic_DNA"/>
</dbReference>
<feature type="domain" description="Mannitol dehydrogenase N-terminal" evidence="5">
    <location>
        <begin position="29"/>
        <end position="282"/>
    </location>
</feature>
<dbReference type="InterPro" id="IPR013118">
    <property type="entry name" value="Mannitol_DH_C"/>
</dbReference>
<dbReference type="InterPro" id="IPR008927">
    <property type="entry name" value="6-PGluconate_DH-like_C_sf"/>
</dbReference>
<evidence type="ECO:0000259" key="6">
    <source>
        <dbReference type="Pfam" id="PF08125"/>
    </source>
</evidence>
<dbReference type="OrthoDB" id="40381at2759"/>
<dbReference type="AlphaFoldDB" id="A0A1Z5JC66"/>
<evidence type="ECO:0000256" key="3">
    <source>
        <dbReference type="ARBA" id="ARBA00038970"/>
    </source>
</evidence>
<dbReference type="Proteomes" id="UP000198406">
    <property type="component" value="Unassembled WGS sequence"/>
</dbReference>
<dbReference type="PRINTS" id="PR00084">
    <property type="entry name" value="MTLDHDRGNASE"/>
</dbReference>
<comment type="caution">
    <text evidence="7">The sequence shown here is derived from an EMBL/GenBank/DDBJ whole genome shotgun (WGS) entry which is preliminary data.</text>
</comment>
<sequence>MRLSNAILPAIGRRGVAIPNYDPASITPGIFHVGTGNFHRAHLGNYMHELFQQDPTQRHWGIIGSSVRPHTQDAKKKRLADQDWLQTLVIMDGSNADARILGSMIDYVSVTDPDDTSPILRALLNPDIRIVSMTITEGGYFLNPHTGKFDSNHPAIRQDVEDMDQASTIFGLIVKALDLRRKQGLPAFTVLSCDNVPHNGDVCRNVIVGLAQLVDPTLADWIQANASFPNSMVDRIAIATGDRERALIQEKYGYEDVAPVVCEPFTQWVLEDDFCQGRPTWEQLDSIQFVEDVEPFERMKIRILNGGHASLCYSAALLDIDFVHQAMEHPVLGPFLDTLERNEIIPTVGEVPGIDLTEYWETIQSRFANSAMCDTVARNVAQGSDRQTKFIIPVIQANLAEGHSDLQGLATVSALWCRYCQGTTESGKVIEPNDNLWDRLHEKALLAIKNPVVWLEMEDIYGDCGKNRLFVHHFTEALQTIQKQGVEAALKKYVESFAAAVA</sequence>
<protein>
    <recommendedName>
        <fullName evidence="3">mannitol 2-dehydrogenase</fullName>
        <ecNumber evidence="3">1.1.1.67</ecNumber>
    </recommendedName>
</protein>
<organism evidence="7 8">
    <name type="scientific">Fistulifera solaris</name>
    <name type="common">Oleaginous diatom</name>
    <dbReference type="NCBI Taxonomy" id="1519565"/>
    <lineage>
        <taxon>Eukaryota</taxon>
        <taxon>Sar</taxon>
        <taxon>Stramenopiles</taxon>
        <taxon>Ochrophyta</taxon>
        <taxon>Bacillariophyta</taxon>
        <taxon>Bacillariophyceae</taxon>
        <taxon>Bacillariophycidae</taxon>
        <taxon>Naviculales</taxon>
        <taxon>Naviculaceae</taxon>
        <taxon>Fistulifera</taxon>
    </lineage>
</organism>
<evidence type="ECO:0000259" key="5">
    <source>
        <dbReference type="Pfam" id="PF01232"/>
    </source>
</evidence>
<dbReference type="GO" id="GO:0050086">
    <property type="term" value="F:mannitol 2-dehydrogenase activity"/>
    <property type="evidence" value="ECO:0007669"/>
    <property type="project" value="UniProtKB-EC"/>
</dbReference>
<dbReference type="InterPro" id="IPR013328">
    <property type="entry name" value="6PGD_dom2"/>
</dbReference>
<evidence type="ECO:0000256" key="2">
    <source>
        <dbReference type="ARBA" id="ARBA00023002"/>
    </source>
</evidence>
<name>A0A1Z5JC66_FISSO</name>
<dbReference type="Pfam" id="PF01232">
    <property type="entry name" value="Mannitol_dh"/>
    <property type="match status" value="1"/>
</dbReference>
<gene>
    <name evidence="7" type="ORF">FisN_22Lh051</name>
</gene>
<evidence type="ECO:0000313" key="7">
    <source>
        <dbReference type="EMBL" id="GAX11378.1"/>
    </source>
</evidence>
<accession>A0A1Z5JC66</accession>
<dbReference type="Gene3D" id="1.10.1040.10">
    <property type="entry name" value="N-(1-d-carboxylethyl)-l-norvaline Dehydrogenase, domain 2"/>
    <property type="match status" value="1"/>
</dbReference>
<evidence type="ECO:0000256" key="4">
    <source>
        <dbReference type="ARBA" id="ARBA00047733"/>
    </source>
</evidence>
<comment type="catalytic activity">
    <reaction evidence="4">
        <text>D-mannitol + NAD(+) = D-fructose + NADH + H(+)</text>
        <dbReference type="Rhea" id="RHEA:12084"/>
        <dbReference type="ChEBI" id="CHEBI:15378"/>
        <dbReference type="ChEBI" id="CHEBI:16899"/>
        <dbReference type="ChEBI" id="CHEBI:37721"/>
        <dbReference type="ChEBI" id="CHEBI:57540"/>
        <dbReference type="ChEBI" id="CHEBI:57945"/>
        <dbReference type="EC" id="1.1.1.67"/>
    </reaction>
</comment>
<dbReference type="SUPFAM" id="SSF48179">
    <property type="entry name" value="6-phosphogluconate dehydrogenase C-terminal domain-like"/>
    <property type="match status" value="1"/>
</dbReference>
<feature type="domain" description="Mannitol dehydrogenase C-terminal" evidence="6">
    <location>
        <begin position="292"/>
        <end position="481"/>
    </location>
</feature>
<comment type="similarity">
    <text evidence="1">Belongs to the mannitol dehydrogenase family.</text>
</comment>
<dbReference type="SUPFAM" id="SSF51735">
    <property type="entry name" value="NAD(P)-binding Rossmann-fold domains"/>
    <property type="match status" value="1"/>
</dbReference>
<dbReference type="EC" id="1.1.1.67" evidence="3"/>
<proteinExistence type="inferred from homology"/>
<keyword evidence="8" id="KW-1185">Reference proteome</keyword>
<dbReference type="PANTHER" id="PTHR43362">
    <property type="entry name" value="MANNITOL DEHYDROGENASE DSF1-RELATED"/>
    <property type="match status" value="1"/>
</dbReference>
<dbReference type="Gene3D" id="3.40.50.720">
    <property type="entry name" value="NAD(P)-binding Rossmann-like Domain"/>
    <property type="match status" value="1"/>
</dbReference>
<dbReference type="InParanoid" id="A0A1Z5JC66"/>
<evidence type="ECO:0000313" key="8">
    <source>
        <dbReference type="Proteomes" id="UP000198406"/>
    </source>
</evidence>